<dbReference type="GO" id="GO:0003677">
    <property type="term" value="F:DNA binding"/>
    <property type="evidence" value="ECO:0007669"/>
    <property type="project" value="InterPro"/>
</dbReference>
<dbReference type="GO" id="GO:0005666">
    <property type="term" value="C:RNA polymerase III complex"/>
    <property type="evidence" value="ECO:0007669"/>
    <property type="project" value="TreeGrafter"/>
</dbReference>
<name>A0A1X2H5H6_SYNRA</name>
<dbReference type="InterPro" id="IPR012340">
    <property type="entry name" value="NA-bd_OB-fold"/>
</dbReference>
<protein>
    <recommendedName>
        <fullName evidence="6">DNA-directed RNA polymerase III subunit RPC8</fullName>
    </recommendedName>
    <alternativeName>
        <fullName evidence="7">DNA-directed RNA polymerase III subunit rpc8</fullName>
    </alternativeName>
    <alternativeName>
        <fullName evidence="8">RNA polymerase III subunit C25</fullName>
    </alternativeName>
</protein>
<evidence type="ECO:0000259" key="10">
    <source>
        <dbReference type="Pfam" id="PF03876"/>
    </source>
</evidence>
<dbReference type="EMBL" id="MCGN01000008">
    <property type="protein sequence ID" value="ORY93733.1"/>
    <property type="molecule type" value="Genomic_DNA"/>
</dbReference>
<dbReference type="GO" id="GO:0006384">
    <property type="term" value="P:transcription initiation at RNA polymerase III promoter"/>
    <property type="evidence" value="ECO:0007669"/>
    <property type="project" value="TreeGrafter"/>
</dbReference>
<evidence type="ECO:0000313" key="13">
    <source>
        <dbReference type="EMBL" id="ORY93733.1"/>
    </source>
</evidence>
<organism evidence="13 14">
    <name type="scientific">Syncephalastrum racemosum</name>
    <name type="common">Filamentous fungus</name>
    <dbReference type="NCBI Taxonomy" id="13706"/>
    <lineage>
        <taxon>Eukaryota</taxon>
        <taxon>Fungi</taxon>
        <taxon>Fungi incertae sedis</taxon>
        <taxon>Mucoromycota</taxon>
        <taxon>Mucoromycotina</taxon>
        <taxon>Mucoromycetes</taxon>
        <taxon>Mucorales</taxon>
        <taxon>Syncephalastraceae</taxon>
        <taxon>Syncephalastrum</taxon>
    </lineage>
</organism>
<dbReference type="OrthoDB" id="10256606at2759"/>
<proteinExistence type="inferred from homology"/>
<dbReference type="Gene3D" id="3.30.1490.120">
    <property type="entry name" value="RNA polymerase Rpb7-like, N-terminal domain"/>
    <property type="match status" value="1"/>
</dbReference>
<comment type="subcellular location">
    <subcellularLocation>
        <location evidence="1">Nucleus</location>
    </subcellularLocation>
</comment>
<comment type="caution">
    <text evidence="13">The sequence shown here is derived from an EMBL/GenBank/DDBJ whole genome shotgun (WGS) entry which is preliminary data.</text>
</comment>
<keyword evidence="3 13" id="KW-0240">DNA-directed RNA polymerase</keyword>
<gene>
    <name evidence="13" type="ORF">BCR43DRAFT_495237</name>
    <name evidence="12" type="ORF">BCR43DRAFT_500202</name>
</gene>
<feature type="domain" description="RNA polymerase III subunit Rpc25" evidence="11">
    <location>
        <begin position="83"/>
        <end position="203"/>
    </location>
</feature>
<evidence type="ECO:0000259" key="11">
    <source>
        <dbReference type="Pfam" id="PF08292"/>
    </source>
</evidence>
<keyword evidence="5" id="KW-0539">Nucleus</keyword>
<dbReference type="FunCoup" id="A0A1X2H5H6">
    <property type="interactions" value="464"/>
</dbReference>
<evidence type="ECO:0000313" key="14">
    <source>
        <dbReference type="Proteomes" id="UP000242180"/>
    </source>
</evidence>
<keyword evidence="4" id="KW-0804">Transcription</keyword>
<dbReference type="InterPro" id="IPR045113">
    <property type="entry name" value="Rpb7-like"/>
</dbReference>
<dbReference type="Proteomes" id="UP000242180">
    <property type="component" value="Unassembled WGS sequence"/>
</dbReference>
<evidence type="ECO:0000256" key="2">
    <source>
        <dbReference type="ARBA" id="ARBA00009307"/>
    </source>
</evidence>
<dbReference type="SUPFAM" id="SSF88798">
    <property type="entry name" value="N-terminal, heterodimerisation domain of RBP7 (RpoE)"/>
    <property type="match status" value="1"/>
</dbReference>
<dbReference type="NCBIfam" id="TIGR00448">
    <property type="entry name" value="rpoE"/>
    <property type="match status" value="1"/>
</dbReference>
<dbReference type="Gene3D" id="2.40.50.140">
    <property type="entry name" value="Nucleic acid-binding proteins"/>
    <property type="match status" value="1"/>
</dbReference>
<dbReference type="CDD" id="cd04330">
    <property type="entry name" value="RNAP_III_Rpc25_N"/>
    <property type="match status" value="1"/>
</dbReference>
<feature type="domain" description="RNA polymerase Rpb7-like N-terminal" evidence="10">
    <location>
        <begin position="8"/>
        <end position="64"/>
    </location>
</feature>
<comment type="similarity">
    <text evidence="2">Belongs to the eukaryotic RPB7/RPC8 RNA polymerase subunit family.</text>
</comment>
<dbReference type="EMBL" id="MCGN01000032">
    <property type="protein sequence ID" value="ORY88541.1"/>
    <property type="molecule type" value="Genomic_DNA"/>
</dbReference>
<dbReference type="InterPro" id="IPR036898">
    <property type="entry name" value="RNA_pol_Rpb7-like_N_sf"/>
</dbReference>
<dbReference type="InParanoid" id="A0A1X2H5H6"/>
<feature type="region of interest" description="Disordered" evidence="9">
    <location>
        <begin position="158"/>
        <end position="178"/>
    </location>
</feature>
<dbReference type="FunFam" id="2.40.50.140:FF:000221">
    <property type="entry name" value="DNA-directed RNA polymerase III subunit"/>
    <property type="match status" value="1"/>
</dbReference>
<evidence type="ECO:0000256" key="3">
    <source>
        <dbReference type="ARBA" id="ARBA00022478"/>
    </source>
</evidence>
<evidence type="ECO:0000256" key="6">
    <source>
        <dbReference type="ARBA" id="ARBA00072526"/>
    </source>
</evidence>
<dbReference type="Pfam" id="PF08292">
    <property type="entry name" value="RNA_pol_Rbc25"/>
    <property type="match status" value="1"/>
</dbReference>
<dbReference type="STRING" id="13706.A0A1X2H5H6"/>
<dbReference type="InterPro" id="IPR004519">
    <property type="entry name" value="RNAP_E/RPC8"/>
</dbReference>
<evidence type="ECO:0000256" key="9">
    <source>
        <dbReference type="SAM" id="MobiDB-lite"/>
    </source>
</evidence>
<evidence type="ECO:0000256" key="1">
    <source>
        <dbReference type="ARBA" id="ARBA00004123"/>
    </source>
</evidence>
<evidence type="ECO:0000256" key="7">
    <source>
        <dbReference type="ARBA" id="ARBA00073027"/>
    </source>
</evidence>
<evidence type="ECO:0000256" key="8">
    <source>
        <dbReference type="ARBA" id="ARBA00077605"/>
    </source>
</evidence>
<reference evidence="13 14" key="1">
    <citation type="submission" date="2016-07" db="EMBL/GenBank/DDBJ databases">
        <title>Pervasive Adenine N6-methylation of Active Genes in Fungi.</title>
        <authorList>
            <consortium name="DOE Joint Genome Institute"/>
            <person name="Mondo S.J."/>
            <person name="Dannebaum R.O."/>
            <person name="Kuo R.C."/>
            <person name="Labutti K."/>
            <person name="Haridas S."/>
            <person name="Kuo A."/>
            <person name="Salamov A."/>
            <person name="Ahrendt S.R."/>
            <person name="Lipzen A."/>
            <person name="Sullivan W."/>
            <person name="Andreopoulos W.B."/>
            <person name="Clum A."/>
            <person name="Lindquist E."/>
            <person name="Daum C."/>
            <person name="Ramamoorthy G.K."/>
            <person name="Gryganskyi A."/>
            <person name="Culley D."/>
            <person name="Magnuson J.K."/>
            <person name="James T.Y."/>
            <person name="O'Malley M.A."/>
            <person name="Stajich J.E."/>
            <person name="Spatafora J.W."/>
            <person name="Visel A."/>
            <person name="Grigoriev I.V."/>
        </authorList>
    </citation>
    <scope>NUCLEOTIDE SEQUENCE [LARGE SCALE GENOMIC DNA]</scope>
    <source>
        <strain evidence="13 14">NRRL 2496</strain>
    </source>
</reference>
<dbReference type="Pfam" id="PF03876">
    <property type="entry name" value="SHS2_Rpb7-N"/>
    <property type="match status" value="1"/>
</dbReference>
<sequence length="205" mass="23069">MFILAELEDTVKVEPKDFGLSDNEAITQILNAKFANKVIPDVGLCICIHDILHAEQGAILHLDGCSYMKALFRLVVFRPFVGEVLLGRVKSCTPAGVRVTLGFFDDIHIPAPALQDNSEFDPAEQLWVWNYDGQKMFMDLEEPIRFRVLREMFTDKMPSRTDPAARRPSVQQDPDLQANSQRIAPYTLTCSIQDDGLGLVSWWGG</sequence>
<dbReference type="SUPFAM" id="SSF50249">
    <property type="entry name" value="Nucleic acid-binding proteins"/>
    <property type="match status" value="1"/>
</dbReference>
<accession>A0A1X2H5H6</accession>
<dbReference type="AlphaFoldDB" id="A0A1X2H5H6"/>
<dbReference type="InterPro" id="IPR013238">
    <property type="entry name" value="RNA_pol_III_Rbc25"/>
</dbReference>
<dbReference type="PANTHER" id="PTHR12709:SF1">
    <property type="entry name" value="DNA-DIRECTED RNA POLYMERASE III SUBUNIT RPC8"/>
    <property type="match status" value="1"/>
</dbReference>
<evidence type="ECO:0000256" key="4">
    <source>
        <dbReference type="ARBA" id="ARBA00023163"/>
    </source>
</evidence>
<evidence type="ECO:0000256" key="5">
    <source>
        <dbReference type="ARBA" id="ARBA00023242"/>
    </source>
</evidence>
<dbReference type="PANTHER" id="PTHR12709">
    <property type="entry name" value="DNA-DIRECTED RNA POLYMERASE II, III"/>
    <property type="match status" value="1"/>
</dbReference>
<dbReference type="InterPro" id="IPR005576">
    <property type="entry name" value="Rpb7-like_N"/>
</dbReference>
<dbReference type="GO" id="GO:0003899">
    <property type="term" value="F:DNA-directed RNA polymerase activity"/>
    <property type="evidence" value="ECO:0007669"/>
    <property type="project" value="InterPro"/>
</dbReference>
<feature type="compositionally biased region" description="Polar residues" evidence="9">
    <location>
        <begin position="169"/>
        <end position="178"/>
    </location>
</feature>
<keyword evidence="14" id="KW-1185">Reference proteome</keyword>
<evidence type="ECO:0000313" key="12">
    <source>
        <dbReference type="EMBL" id="ORY88541.1"/>
    </source>
</evidence>